<dbReference type="AlphaFoldDB" id="A0A545SLY1"/>
<proteinExistence type="predicted"/>
<dbReference type="InterPro" id="IPR018357">
    <property type="entry name" value="Hexapep_transf_CS"/>
</dbReference>
<dbReference type="SUPFAM" id="SSF51161">
    <property type="entry name" value="Trimeric LpxA-like enzymes"/>
    <property type="match status" value="1"/>
</dbReference>
<dbReference type="OrthoDB" id="9815592at2"/>
<dbReference type="Gene3D" id="2.160.10.10">
    <property type="entry name" value="Hexapeptide repeat proteins"/>
    <property type="match status" value="1"/>
</dbReference>
<protein>
    <submittedName>
        <fullName evidence="4">Acyltransferase</fullName>
    </submittedName>
</protein>
<dbReference type="EMBL" id="VHSG01000045">
    <property type="protein sequence ID" value="TQV65978.1"/>
    <property type="molecule type" value="Genomic_DNA"/>
</dbReference>
<dbReference type="InterPro" id="IPR051159">
    <property type="entry name" value="Hexapeptide_acetyltransf"/>
</dbReference>
<dbReference type="InterPro" id="IPR011004">
    <property type="entry name" value="Trimer_LpxA-like_sf"/>
</dbReference>
<dbReference type="Proteomes" id="UP000319732">
    <property type="component" value="Unassembled WGS sequence"/>
</dbReference>
<dbReference type="CDD" id="cd04647">
    <property type="entry name" value="LbH_MAT_like"/>
    <property type="match status" value="1"/>
</dbReference>
<evidence type="ECO:0000256" key="1">
    <source>
        <dbReference type="ARBA" id="ARBA00022679"/>
    </source>
</evidence>
<gene>
    <name evidence="4" type="ORF">FKG94_27685</name>
</gene>
<dbReference type="Pfam" id="PF00132">
    <property type="entry name" value="Hexapep"/>
    <property type="match status" value="1"/>
</dbReference>
<keyword evidence="5" id="KW-1185">Reference proteome</keyword>
<dbReference type="GO" id="GO:0016746">
    <property type="term" value="F:acyltransferase activity"/>
    <property type="evidence" value="ECO:0007669"/>
    <property type="project" value="UniProtKB-KW"/>
</dbReference>
<accession>A0A545SLY1</accession>
<comment type="caution">
    <text evidence="4">The sequence shown here is derived from an EMBL/GenBank/DDBJ whole genome shotgun (WGS) entry which is preliminary data.</text>
</comment>
<keyword evidence="2" id="KW-0677">Repeat</keyword>
<dbReference type="PANTHER" id="PTHR23416">
    <property type="entry name" value="SIALIC ACID SYNTHASE-RELATED"/>
    <property type="match status" value="1"/>
</dbReference>
<sequence length="240" mass="27740">MREEHRPYLVKKFLNRYNQFYVEHFFRSHFDSLGRRPHILNPRHIDVFGHQIHAGDCIHIISAPDNKVKLTTWRSKQMQGRLEIGDYCLISPGTHITAGKEIVIGNNCMFAANCYISDSDWHGIYNRTRPFRCTSPVRLEDNVWLGHGVKVGKGVTIGENSVVGAGSVVTRDVPANVVVAGNPVRIVKRIDPHRRMLKREAMFVDSDHYFENQDELDRFLLAGNTWSDWLRSLFWPRNTD</sequence>
<evidence type="ECO:0000313" key="4">
    <source>
        <dbReference type="EMBL" id="TQV65978.1"/>
    </source>
</evidence>
<evidence type="ECO:0000256" key="2">
    <source>
        <dbReference type="ARBA" id="ARBA00022737"/>
    </source>
</evidence>
<evidence type="ECO:0000313" key="5">
    <source>
        <dbReference type="Proteomes" id="UP000319732"/>
    </source>
</evidence>
<reference evidence="4 5" key="1">
    <citation type="submission" date="2019-06" db="EMBL/GenBank/DDBJ databases">
        <title>Whole genome sequence for Cellvibrionaceae sp. R142.</title>
        <authorList>
            <person name="Wang G."/>
        </authorList>
    </citation>
    <scope>NUCLEOTIDE SEQUENCE [LARGE SCALE GENOMIC DNA]</scope>
    <source>
        <strain evidence="4 5">R142</strain>
    </source>
</reference>
<dbReference type="InterPro" id="IPR001451">
    <property type="entry name" value="Hexapep"/>
</dbReference>
<dbReference type="PROSITE" id="PS00101">
    <property type="entry name" value="HEXAPEP_TRANSFERASES"/>
    <property type="match status" value="1"/>
</dbReference>
<name>A0A545SLY1_9GAMM</name>
<evidence type="ECO:0000256" key="3">
    <source>
        <dbReference type="ARBA" id="ARBA00023315"/>
    </source>
</evidence>
<organism evidence="4 5">
    <name type="scientific">Exilibacterium tricleocarpae</name>
    <dbReference type="NCBI Taxonomy" id="2591008"/>
    <lineage>
        <taxon>Bacteria</taxon>
        <taxon>Pseudomonadati</taxon>
        <taxon>Pseudomonadota</taxon>
        <taxon>Gammaproteobacteria</taxon>
        <taxon>Cellvibrionales</taxon>
        <taxon>Cellvibrionaceae</taxon>
        <taxon>Exilibacterium</taxon>
    </lineage>
</organism>
<keyword evidence="3 4" id="KW-0012">Acyltransferase</keyword>
<keyword evidence="1 4" id="KW-0808">Transferase</keyword>
<dbReference type="RefSeq" id="WP_142930204.1">
    <property type="nucleotide sequence ID" value="NZ_ML660120.1"/>
</dbReference>